<comment type="similarity">
    <text evidence="1 9 10">Belongs to the acetokinase family.</text>
</comment>
<comment type="cofactor">
    <cofactor evidence="9">
        <name>Mg(2+)</name>
        <dbReference type="ChEBI" id="CHEBI:18420"/>
    </cofactor>
    <cofactor evidence="9">
        <name>Mn(2+)</name>
        <dbReference type="ChEBI" id="CHEBI:29035"/>
    </cofactor>
    <text evidence="9">Mg(2+). Can also accept Mn(2+).</text>
</comment>
<dbReference type="InterPro" id="IPR000890">
    <property type="entry name" value="Aliphatic_acid_kin_short-chain"/>
</dbReference>
<evidence type="ECO:0000256" key="8">
    <source>
        <dbReference type="ARBA" id="ARBA00022842"/>
    </source>
</evidence>
<dbReference type="RefSeq" id="WP_090649958.1">
    <property type="nucleotide sequence ID" value="NZ_CBCRYE010000005.1"/>
</dbReference>
<evidence type="ECO:0000256" key="7">
    <source>
        <dbReference type="ARBA" id="ARBA00022840"/>
    </source>
</evidence>
<dbReference type="InterPro" id="IPR043129">
    <property type="entry name" value="ATPase_NBD"/>
</dbReference>
<feature type="site" description="Transition state stabilizer" evidence="9">
    <location>
        <position position="175"/>
    </location>
</feature>
<dbReference type="Pfam" id="PF00871">
    <property type="entry name" value="Acetate_kinase"/>
    <property type="match status" value="1"/>
</dbReference>
<dbReference type="GO" id="GO:0000287">
    <property type="term" value="F:magnesium ion binding"/>
    <property type="evidence" value="ECO:0007669"/>
    <property type="project" value="UniProtKB-UniRule"/>
</dbReference>
<evidence type="ECO:0000256" key="4">
    <source>
        <dbReference type="ARBA" id="ARBA00022723"/>
    </source>
</evidence>
<accession>A0A1G4T296</accession>
<dbReference type="PROSITE" id="PS01076">
    <property type="entry name" value="ACETATE_KINASE_2"/>
    <property type="match status" value="1"/>
</dbReference>
<dbReference type="Proteomes" id="UP000199150">
    <property type="component" value="Unassembled WGS sequence"/>
</dbReference>
<dbReference type="InterPro" id="IPR004372">
    <property type="entry name" value="Ac/propionate_kinase"/>
</dbReference>
<feature type="active site" description="Proton donor/acceptor" evidence="9">
    <location>
        <position position="144"/>
    </location>
</feature>
<keyword evidence="3 9" id="KW-0808">Transferase</keyword>
<dbReference type="GO" id="GO:0006085">
    <property type="term" value="P:acetyl-CoA biosynthetic process"/>
    <property type="evidence" value="ECO:0007669"/>
    <property type="project" value="UniProtKB-UniRule"/>
</dbReference>
<keyword evidence="6 9" id="KW-0418">Kinase</keyword>
<dbReference type="PROSITE" id="PS01075">
    <property type="entry name" value="ACETATE_KINASE_1"/>
    <property type="match status" value="1"/>
</dbReference>
<evidence type="ECO:0000313" key="11">
    <source>
        <dbReference type="EMBL" id="SCW75552.1"/>
    </source>
</evidence>
<proteinExistence type="inferred from homology"/>
<feature type="binding site" evidence="9">
    <location>
        <position position="87"/>
    </location>
    <ligand>
        <name>substrate</name>
    </ligand>
</feature>
<comment type="catalytic activity">
    <reaction evidence="9">
        <text>acetate + ATP = acetyl phosphate + ADP</text>
        <dbReference type="Rhea" id="RHEA:11352"/>
        <dbReference type="ChEBI" id="CHEBI:22191"/>
        <dbReference type="ChEBI" id="CHEBI:30089"/>
        <dbReference type="ChEBI" id="CHEBI:30616"/>
        <dbReference type="ChEBI" id="CHEBI:456216"/>
        <dbReference type="EC" id="2.7.2.1"/>
    </reaction>
</comment>
<dbReference type="SUPFAM" id="SSF53067">
    <property type="entry name" value="Actin-like ATPase domain"/>
    <property type="match status" value="2"/>
</dbReference>
<name>A0A1G4T296_9CAUL</name>
<dbReference type="PANTHER" id="PTHR21060">
    <property type="entry name" value="ACETATE KINASE"/>
    <property type="match status" value="1"/>
</dbReference>
<feature type="site" description="Transition state stabilizer" evidence="9">
    <location>
        <position position="235"/>
    </location>
</feature>
<dbReference type="AlphaFoldDB" id="A0A1G4T296"/>
<dbReference type="EC" id="2.7.2.1" evidence="9"/>
<organism evidence="11 12">
    <name type="scientific">Asticcacaulis taihuensis</name>
    <dbReference type="NCBI Taxonomy" id="260084"/>
    <lineage>
        <taxon>Bacteria</taxon>
        <taxon>Pseudomonadati</taxon>
        <taxon>Pseudomonadota</taxon>
        <taxon>Alphaproteobacteria</taxon>
        <taxon>Caulobacterales</taxon>
        <taxon>Caulobacteraceae</taxon>
        <taxon>Asticcacaulis</taxon>
    </lineage>
</organism>
<dbReference type="STRING" id="260084.SAMN02927928_3180"/>
<dbReference type="HAMAP" id="MF_00020">
    <property type="entry name" value="Acetate_kinase"/>
    <property type="match status" value="1"/>
</dbReference>
<sequence length="371" mass="39654">MTDALLVLNAGSSSLKFRLFGLTPDLPVIAGGKVSDIGGRPVFQAAASGEAPRALPPHIDAGKALAFVLDWLKQAAGQARLRACAHRIVHGGPDFLHATELDRAAVDDLRRFNSLAPQHQVHNLAAIEALWAQDPRLRQFGCFDTAFHAHIDPLHYQFALPKSLRDKGVRRYGFHGLSYAWIAHRLAYDHPALAKGRVVVAHLGNGASLCALKAGRSIDTTMGLTALDGLPMGTRCGALDPGAVLYMQQGLGLSLEDISDVLYNQSGLLGLSGVSNDVKTLLESPLPAAALALDYFALKTAQQIAAMTVSLGGLDGLVFTGGIGENAAPVREKILHHLAFLPPFETHIIAANEERQMALEIMTAFYQETVS</sequence>
<dbReference type="GO" id="GO:0006083">
    <property type="term" value="P:acetate metabolic process"/>
    <property type="evidence" value="ECO:0007669"/>
    <property type="project" value="TreeGrafter"/>
</dbReference>
<feature type="binding site" evidence="9">
    <location>
        <begin position="322"/>
        <end position="326"/>
    </location>
    <ligand>
        <name>ATP</name>
        <dbReference type="ChEBI" id="CHEBI:30616"/>
    </ligand>
</feature>
<evidence type="ECO:0000256" key="1">
    <source>
        <dbReference type="ARBA" id="ARBA00008748"/>
    </source>
</evidence>
<dbReference type="Gene3D" id="3.30.420.40">
    <property type="match status" value="2"/>
</dbReference>
<dbReference type="GO" id="GO:0008776">
    <property type="term" value="F:acetate kinase activity"/>
    <property type="evidence" value="ECO:0007669"/>
    <property type="project" value="UniProtKB-UniRule"/>
</dbReference>
<comment type="subunit">
    <text evidence="9">Homodimer.</text>
</comment>
<evidence type="ECO:0000256" key="5">
    <source>
        <dbReference type="ARBA" id="ARBA00022741"/>
    </source>
</evidence>
<keyword evidence="7 9" id="KW-0067">ATP-binding</keyword>
<dbReference type="GO" id="GO:0005829">
    <property type="term" value="C:cytosol"/>
    <property type="evidence" value="ECO:0007669"/>
    <property type="project" value="TreeGrafter"/>
</dbReference>
<dbReference type="EMBL" id="FMTS01000006">
    <property type="protein sequence ID" value="SCW75552.1"/>
    <property type="molecule type" value="Genomic_DNA"/>
</dbReference>
<feature type="binding site" evidence="9">
    <location>
        <begin position="202"/>
        <end position="206"/>
    </location>
    <ligand>
        <name>ATP</name>
        <dbReference type="ChEBI" id="CHEBI:30616"/>
    </ligand>
</feature>
<keyword evidence="2 9" id="KW-0963">Cytoplasm</keyword>
<dbReference type="InterPro" id="IPR023865">
    <property type="entry name" value="Aliphatic_acid_kinase_CS"/>
</dbReference>
<keyword evidence="5 9" id="KW-0547">Nucleotide-binding</keyword>
<protein>
    <recommendedName>
        <fullName evidence="9">Acetate kinase</fullName>
        <ecNumber evidence="9">2.7.2.1</ecNumber>
    </recommendedName>
    <alternativeName>
        <fullName evidence="9">Acetokinase</fullName>
    </alternativeName>
</protein>
<dbReference type="PANTHER" id="PTHR21060:SF21">
    <property type="entry name" value="ACETATE KINASE"/>
    <property type="match status" value="1"/>
</dbReference>
<comment type="function">
    <text evidence="9">Catalyzes the formation of acetyl phosphate from acetate and ATP. Can also catalyze the reverse reaction.</text>
</comment>
<dbReference type="OrthoDB" id="9802453at2"/>
<dbReference type="GO" id="GO:0005524">
    <property type="term" value="F:ATP binding"/>
    <property type="evidence" value="ECO:0007669"/>
    <property type="project" value="UniProtKB-KW"/>
</dbReference>
<evidence type="ECO:0000256" key="3">
    <source>
        <dbReference type="ARBA" id="ARBA00022679"/>
    </source>
</evidence>
<keyword evidence="12" id="KW-1185">Reference proteome</keyword>
<reference evidence="12" key="1">
    <citation type="submission" date="2016-10" db="EMBL/GenBank/DDBJ databases">
        <authorList>
            <person name="Varghese N."/>
            <person name="Submissions S."/>
        </authorList>
    </citation>
    <scope>NUCLEOTIDE SEQUENCE [LARGE SCALE GENOMIC DNA]</scope>
    <source>
        <strain evidence="12">CGMCC 1.3431</strain>
    </source>
</reference>
<evidence type="ECO:0000313" key="12">
    <source>
        <dbReference type="Proteomes" id="UP000199150"/>
    </source>
</evidence>
<keyword evidence="4 9" id="KW-0479">Metal-binding</keyword>
<dbReference type="UniPathway" id="UPA00340">
    <property type="reaction ID" value="UER00458"/>
</dbReference>
<feature type="binding site" evidence="9">
    <location>
        <position position="9"/>
    </location>
    <ligand>
        <name>Mg(2+)</name>
        <dbReference type="ChEBI" id="CHEBI:18420"/>
    </ligand>
</feature>
<dbReference type="PRINTS" id="PR00471">
    <property type="entry name" value="ACETATEKNASE"/>
</dbReference>
<feature type="binding site" evidence="9">
    <location>
        <position position="16"/>
    </location>
    <ligand>
        <name>ATP</name>
        <dbReference type="ChEBI" id="CHEBI:30616"/>
    </ligand>
</feature>
<evidence type="ECO:0000256" key="6">
    <source>
        <dbReference type="ARBA" id="ARBA00022777"/>
    </source>
</evidence>
<dbReference type="NCBIfam" id="TIGR00016">
    <property type="entry name" value="ackA"/>
    <property type="match status" value="1"/>
</dbReference>
<comment type="subcellular location">
    <subcellularLocation>
        <location evidence="9">Cytoplasm</location>
    </subcellularLocation>
</comment>
<dbReference type="PIRSF" id="PIRSF000722">
    <property type="entry name" value="Acetate_prop_kin"/>
    <property type="match status" value="1"/>
</dbReference>
<comment type="caution">
    <text evidence="9">Lacks conserved residue(s) required for the propagation of feature annotation.</text>
</comment>
<evidence type="ECO:0000256" key="9">
    <source>
        <dbReference type="HAMAP-Rule" id="MF_00020"/>
    </source>
</evidence>
<evidence type="ECO:0000256" key="2">
    <source>
        <dbReference type="ARBA" id="ARBA00022490"/>
    </source>
</evidence>
<comment type="pathway">
    <text evidence="9">Metabolic intermediate biosynthesis; acetyl-CoA biosynthesis; acetyl-CoA from acetate: step 1/2.</text>
</comment>
<keyword evidence="8 9" id="KW-0460">Magnesium</keyword>
<gene>
    <name evidence="9" type="primary">ackA</name>
    <name evidence="11" type="ORF">SAMN02927928_3180</name>
</gene>
<evidence type="ECO:0000256" key="10">
    <source>
        <dbReference type="RuleBase" id="RU003835"/>
    </source>
</evidence>